<dbReference type="PANTHER" id="PTHR46268:SF6">
    <property type="entry name" value="UNIVERSAL STRESS PROTEIN UP12"/>
    <property type="match status" value="1"/>
</dbReference>
<evidence type="ECO:0000313" key="3">
    <source>
        <dbReference type="EMBL" id="GGO84643.1"/>
    </source>
</evidence>
<dbReference type="PRINTS" id="PR01438">
    <property type="entry name" value="UNVRSLSTRESS"/>
</dbReference>
<reference evidence="4" key="1">
    <citation type="journal article" date="2019" name="Int. J. Syst. Evol. Microbiol.">
        <title>The Global Catalogue of Microorganisms (GCM) 10K type strain sequencing project: providing services to taxonomists for standard genome sequencing and annotation.</title>
        <authorList>
            <consortium name="The Broad Institute Genomics Platform"/>
            <consortium name="The Broad Institute Genome Sequencing Center for Infectious Disease"/>
            <person name="Wu L."/>
            <person name="Ma J."/>
        </authorList>
    </citation>
    <scope>NUCLEOTIDE SEQUENCE [LARGE SCALE GENOMIC DNA]</scope>
    <source>
        <strain evidence="4">CGMCC 4.7371</strain>
    </source>
</reference>
<name>A0ABQ2N790_9ACTN</name>
<dbReference type="Pfam" id="PF00582">
    <property type="entry name" value="Usp"/>
    <property type="match status" value="2"/>
</dbReference>
<accession>A0ABQ2N790</accession>
<organism evidence="3 4">
    <name type="scientific">Nocardioides phosphati</name>
    <dbReference type="NCBI Taxonomy" id="1867775"/>
    <lineage>
        <taxon>Bacteria</taxon>
        <taxon>Bacillati</taxon>
        <taxon>Actinomycetota</taxon>
        <taxon>Actinomycetes</taxon>
        <taxon>Propionibacteriales</taxon>
        <taxon>Nocardioidaceae</taxon>
        <taxon>Nocardioides</taxon>
    </lineage>
</organism>
<keyword evidence="4" id="KW-1185">Reference proteome</keyword>
<dbReference type="Proteomes" id="UP000655410">
    <property type="component" value="Unassembled WGS sequence"/>
</dbReference>
<comment type="similarity">
    <text evidence="1">Belongs to the universal stress protein A family.</text>
</comment>
<dbReference type="InterPro" id="IPR006016">
    <property type="entry name" value="UspA"/>
</dbReference>
<protein>
    <recommendedName>
        <fullName evidence="2">UspA domain-containing protein</fullName>
    </recommendedName>
</protein>
<dbReference type="PANTHER" id="PTHR46268">
    <property type="entry name" value="STRESS RESPONSE PROTEIN NHAX"/>
    <property type="match status" value="1"/>
</dbReference>
<sequence length="287" mass="29770">MPTSGRRCVVVGVDGSRENAPAVDYASRWAAGLGARLELLAVVQGAGTLPPYVAAPDDPEESLLGELARSVRNAHPSLEVSANVAFGNAVECLTAASVDAVGTVVGSRGLGGFGRALLGSVSSALTGHAPRPVVVVPARWTAEAHPDNDPVVVGLAADQAGDHAVLHWAFAEATRTRSPLEVVHAVDTSPVLAWDREGLGIRQVPPAPGLDSRVRDAVAAEQEHRPDLKVRVVEEAGHPADVLLYRGAQARLLVVGRRHRGLGSVRRAVLHHANVPVAVVPQGASAP</sequence>
<feature type="domain" description="UspA" evidence="2">
    <location>
        <begin position="150"/>
        <end position="281"/>
    </location>
</feature>
<dbReference type="Gene3D" id="3.40.50.620">
    <property type="entry name" value="HUPs"/>
    <property type="match status" value="2"/>
</dbReference>
<evidence type="ECO:0000256" key="1">
    <source>
        <dbReference type="ARBA" id="ARBA00008791"/>
    </source>
</evidence>
<dbReference type="InterPro" id="IPR006015">
    <property type="entry name" value="Universal_stress_UspA"/>
</dbReference>
<gene>
    <name evidence="3" type="ORF">GCM10011584_02720</name>
</gene>
<evidence type="ECO:0000259" key="2">
    <source>
        <dbReference type="Pfam" id="PF00582"/>
    </source>
</evidence>
<dbReference type="SUPFAM" id="SSF52402">
    <property type="entry name" value="Adenine nucleotide alpha hydrolases-like"/>
    <property type="match status" value="2"/>
</dbReference>
<proteinExistence type="inferred from homology"/>
<feature type="domain" description="UspA" evidence="2">
    <location>
        <begin position="9"/>
        <end position="137"/>
    </location>
</feature>
<comment type="caution">
    <text evidence="3">The sequence shown here is derived from an EMBL/GenBank/DDBJ whole genome shotgun (WGS) entry which is preliminary data.</text>
</comment>
<dbReference type="EMBL" id="BMNI01000001">
    <property type="protein sequence ID" value="GGO84643.1"/>
    <property type="molecule type" value="Genomic_DNA"/>
</dbReference>
<evidence type="ECO:0000313" key="4">
    <source>
        <dbReference type="Proteomes" id="UP000655410"/>
    </source>
</evidence>
<dbReference type="InterPro" id="IPR014729">
    <property type="entry name" value="Rossmann-like_a/b/a_fold"/>
</dbReference>
<dbReference type="RefSeq" id="WP_188782136.1">
    <property type="nucleotide sequence ID" value="NZ_BMNI01000001.1"/>
</dbReference>